<sequence length="84" mass="9547">MFVSIRAAMFKAVEYHDRRACKRRKHPVKKTGKITTNRSESLMTALAHKTAIPASDDAFQEDEHPHSPSRRTKTPCTGFFISSE</sequence>
<gene>
    <name evidence="2" type="ORF">DF200_06325</name>
</gene>
<comment type="caution">
    <text evidence="2">The sequence shown here is derived from an EMBL/GenBank/DDBJ whole genome shotgun (WGS) entry which is preliminary data.</text>
</comment>
<name>A0A2U2MS47_9BIFI</name>
<feature type="region of interest" description="Disordered" evidence="1">
    <location>
        <begin position="53"/>
        <end position="84"/>
    </location>
</feature>
<accession>A0A2U2MS47</accession>
<evidence type="ECO:0000256" key="1">
    <source>
        <dbReference type="SAM" id="MobiDB-lite"/>
    </source>
</evidence>
<organism evidence="2 3">
    <name type="scientific">Bifidobacterium catulorum</name>
    <dbReference type="NCBI Taxonomy" id="1630173"/>
    <lineage>
        <taxon>Bacteria</taxon>
        <taxon>Bacillati</taxon>
        <taxon>Actinomycetota</taxon>
        <taxon>Actinomycetes</taxon>
        <taxon>Bifidobacteriales</taxon>
        <taxon>Bifidobacteriaceae</taxon>
        <taxon>Bifidobacterium</taxon>
    </lineage>
</organism>
<protein>
    <submittedName>
        <fullName evidence="2">Uncharacterized protein</fullName>
    </submittedName>
</protein>
<dbReference type="Proteomes" id="UP000245753">
    <property type="component" value="Unassembled WGS sequence"/>
</dbReference>
<proteinExistence type="predicted"/>
<reference evidence="2 3" key="1">
    <citation type="journal article" date="2018" name="Int. J. Syst. Evol. Microbiol.">
        <title>Bifidobacterium catulorum sp. nov., a novel taxon from the faeces of the baby common marmoset (Callithrix jacchus).</title>
        <authorList>
            <person name="Modesto M."/>
            <person name="Michelini S."/>
            <person name="Oki K."/>
            <person name="Biavati B."/>
            <person name="Watanabe K."/>
            <person name="Mattarelli P."/>
        </authorList>
    </citation>
    <scope>NUCLEOTIDE SEQUENCE [LARGE SCALE GENOMIC DNA]</scope>
    <source>
        <strain evidence="2 3">MRM 8.19</strain>
    </source>
</reference>
<evidence type="ECO:0000313" key="2">
    <source>
        <dbReference type="EMBL" id="PWG59654.1"/>
    </source>
</evidence>
<dbReference type="RefSeq" id="WP_109137442.1">
    <property type="nucleotide sequence ID" value="NZ_QFFN01000015.1"/>
</dbReference>
<evidence type="ECO:0000313" key="3">
    <source>
        <dbReference type="Proteomes" id="UP000245753"/>
    </source>
</evidence>
<keyword evidence="3" id="KW-1185">Reference proteome</keyword>
<dbReference type="AlphaFoldDB" id="A0A2U2MS47"/>
<dbReference type="EMBL" id="QFFN01000015">
    <property type="protein sequence ID" value="PWG59654.1"/>
    <property type="molecule type" value="Genomic_DNA"/>
</dbReference>